<name>A0A4U0V0Q0_9PEZI</name>
<dbReference type="InterPro" id="IPR050228">
    <property type="entry name" value="Carboxylesterase_BioH"/>
</dbReference>
<dbReference type="SUPFAM" id="SSF53474">
    <property type="entry name" value="alpha/beta-Hydrolases"/>
    <property type="match status" value="1"/>
</dbReference>
<evidence type="ECO:0000313" key="2">
    <source>
        <dbReference type="EMBL" id="TKA42150.1"/>
    </source>
</evidence>
<feature type="domain" description="AB hydrolase-1" evidence="1">
    <location>
        <begin position="185"/>
        <end position="417"/>
    </location>
</feature>
<reference evidence="2 3" key="1">
    <citation type="submission" date="2017-03" db="EMBL/GenBank/DDBJ databases">
        <title>Genomes of endolithic fungi from Antarctica.</title>
        <authorList>
            <person name="Coleine C."/>
            <person name="Masonjones S."/>
            <person name="Stajich J.E."/>
        </authorList>
    </citation>
    <scope>NUCLEOTIDE SEQUENCE [LARGE SCALE GENOMIC DNA]</scope>
    <source>
        <strain evidence="2 3">CCFEE 5311</strain>
    </source>
</reference>
<dbReference type="Gene3D" id="3.40.50.1820">
    <property type="entry name" value="alpha/beta hydrolase"/>
    <property type="match status" value="1"/>
</dbReference>
<dbReference type="AlphaFoldDB" id="A0A4U0V0Q0"/>
<dbReference type="OrthoDB" id="408373at2759"/>
<proteinExistence type="predicted"/>
<sequence length="444" mass="48702">MSQITELLVPNFHAIEEHINSDPDFQASAAGVDLSLAITSSDNAEKAVVVDVHRGHATLSIDAAELSTFGLRAKPEQWQAFFVEQLVRPYQSFWGMLRVIGRDGGVEVSGDQLSFGRHARLWRLVLDRARDALHSKPILTALADPPNDEVTTEDSVTGHYIWLDLPSTGKVKLFYDTAGSGPQPLLFLHTAGSDSRQYHSLMNTPALQTRTTMYAFDLPAHGRSGLGSRQSPGGYALTESAYLEAIGAVIARLGLRDTVVCGASMAGHICLAAAIHARELGIRGAIPCEACEHLPFTQPIYELGGADASLLDPERVCGMCAPTSPEYYKRQIWWQYSSQGYGIFSGDLKFYFKGWDGRGRVEGIDTGYCPVYMLTGEYDYSCTVEASKATVEKIGGARFEAMEGLGHFPLTENPERVLPYLLRALDFIAEQRGKECGGWRLVCR</sequence>
<gene>
    <name evidence="2" type="ORF">B0A54_07238</name>
</gene>
<dbReference type="PANTHER" id="PTHR43194:SF2">
    <property type="entry name" value="PEROXISOMAL MEMBRANE PROTEIN LPX1"/>
    <property type="match status" value="1"/>
</dbReference>
<dbReference type="InterPro" id="IPR029058">
    <property type="entry name" value="AB_hydrolase_fold"/>
</dbReference>
<comment type="caution">
    <text evidence="2">The sequence shown here is derived from an EMBL/GenBank/DDBJ whole genome shotgun (WGS) entry which is preliminary data.</text>
</comment>
<dbReference type="EMBL" id="NAJP01000024">
    <property type="protein sequence ID" value="TKA42150.1"/>
    <property type="molecule type" value="Genomic_DNA"/>
</dbReference>
<dbReference type="STRING" id="329885.A0A4U0V0Q0"/>
<accession>A0A4U0V0Q0</accession>
<protein>
    <recommendedName>
        <fullName evidence="1">AB hydrolase-1 domain-containing protein</fullName>
    </recommendedName>
</protein>
<dbReference type="PANTHER" id="PTHR43194">
    <property type="entry name" value="HYDROLASE ALPHA/BETA FOLD FAMILY"/>
    <property type="match status" value="1"/>
</dbReference>
<dbReference type="Proteomes" id="UP000310066">
    <property type="component" value="Unassembled WGS sequence"/>
</dbReference>
<dbReference type="InterPro" id="IPR000073">
    <property type="entry name" value="AB_hydrolase_1"/>
</dbReference>
<evidence type="ECO:0000313" key="3">
    <source>
        <dbReference type="Proteomes" id="UP000310066"/>
    </source>
</evidence>
<evidence type="ECO:0000259" key="1">
    <source>
        <dbReference type="Pfam" id="PF12697"/>
    </source>
</evidence>
<organism evidence="2 3">
    <name type="scientific">Friedmanniomyces endolithicus</name>
    <dbReference type="NCBI Taxonomy" id="329885"/>
    <lineage>
        <taxon>Eukaryota</taxon>
        <taxon>Fungi</taxon>
        <taxon>Dikarya</taxon>
        <taxon>Ascomycota</taxon>
        <taxon>Pezizomycotina</taxon>
        <taxon>Dothideomycetes</taxon>
        <taxon>Dothideomycetidae</taxon>
        <taxon>Mycosphaerellales</taxon>
        <taxon>Teratosphaeriaceae</taxon>
        <taxon>Friedmanniomyces</taxon>
    </lineage>
</organism>
<dbReference type="Pfam" id="PF12697">
    <property type="entry name" value="Abhydrolase_6"/>
    <property type="match status" value="1"/>
</dbReference>